<accession>A0AC34G9U4</accession>
<organism evidence="1 2">
    <name type="scientific">Panagrolaimus sp. ES5</name>
    <dbReference type="NCBI Taxonomy" id="591445"/>
    <lineage>
        <taxon>Eukaryota</taxon>
        <taxon>Metazoa</taxon>
        <taxon>Ecdysozoa</taxon>
        <taxon>Nematoda</taxon>
        <taxon>Chromadorea</taxon>
        <taxon>Rhabditida</taxon>
        <taxon>Tylenchina</taxon>
        <taxon>Panagrolaimomorpha</taxon>
        <taxon>Panagrolaimoidea</taxon>
        <taxon>Panagrolaimidae</taxon>
        <taxon>Panagrolaimus</taxon>
    </lineage>
</organism>
<protein>
    <submittedName>
        <fullName evidence="2">Uncharacterized protein</fullName>
    </submittedName>
</protein>
<evidence type="ECO:0000313" key="1">
    <source>
        <dbReference type="Proteomes" id="UP000887579"/>
    </source>
</evidence>
<evidence type="ECO:0000313" key="2">
    <source>
        <dbReference type="WBParaSite" id="ES5_v2.g26357.t1"/>
    </source>
</evidence>
<dbReference type="WBParaSite" id="ES5_v2.g26357.t1">
    <property type="protein sequence ID" value="ES5_v2.g26357.t1"/>
    <property type="gene ID" value="ES5_v2.g26357"/>
</dbReference>
<name>A0AC34G9U4_9BILA</name>
<reference evidence="2" key="1">
    <citation type="submission" date="2022-11" db="UniProtKB">
        <authorList>
            <consortium name="WormBaseParasite"/>
        </authorList>
    </citation>
    <scope>IDENTIFICATION</scope>
</reference>
<proteinExistence type="predicted"/>
<sequence>MNSANQGTFVEPSQEDYYNSRAVGGFPRGRGGANIQRHQARGNSMNAPPHGDNASPHQESSSVRGRGIQLPSRGGRGGSHGLNNSDSIEYRPRFVEETARQNPESSNGDRGRGSYPYNPRGRGAFAQNASVNNAFDNAPVNFSQDGFANVSGTSNPPSFQQPQNINAIRGNRGNFNRGMFFSRGRATTFRQPQRDSPSFEASPITSRGRGSGGNSFPLGVRGRSSFNSAPVASNIIEMKTDESVKNDIEVVREKEIP</sequence>
<dbReference type="Proteomes" id="UP000887579">
    <property type="component" value="Unplaced"/>
</dbReference>